<reference evidence="1" key="1">
    <citation type="submission" date="2019-08" db="EMBL/GenBank/DDBJ databases">
        <authorList>
            <person name="Kucharzyk K."/>
            <person name="Murdoch R.W."/>
            <person name="Higgins S."/>
            <person name="Loffler F."/>
        </authorList>
    </citation>
    <scope>NUCLEOTIDE SEQUENCE</scope>
</reference>
<gene>
    <name evidence="1" type="ORF">SDC9_52628</name>
</gene>
<evidence type="ECO:0000313" key="1">
    <source>
        <dbReference type="EMBL" id="MPM06329.1"/>
    </source>
</evidence>
<comment type="caution">
    <text evidence="1">The sequence shown here is derived from an EMBL/GenBank/DDBJ whole genome shotgun (WGS) entry which is preliminary data.</text>
</comment>
<organism evidence="1">
    <name type="scientific">bioreactor metagenome</name>
    <dbReference type="NCBI Taxonomy" id="1076179"/>
    <lineage>
        <taxon>unclassified sequences</taxon>
        <taxon>metagenomes</taxon>
        <taxon>ecological metagenomes</taxon>
    </lineage>
</organism>
<protein>
    <submittedName>
        <fullName evidence="1">Uncharacterized protein</fullName>
    </submittedName>
</protein>
<dbReference type="EMBL" id="VSSQ01001219">
    <property type="protein sequence ID" value="MPM06329.1"/>
    <property type="molecule type" value="Genomic_DNA"/>
</dbReference>
<accession>A0A644WRK3</accession>
<name>A0A644WRK3_9ZZZZ</name>
<dbReference type="AlphaFoldDB" id="A0A644WRK3"/>
<proteinExistence type="predicted"/>
<sequence>MTEITNYEAMLESANIIKSIADTAVKTGTKAMSEANGDVVAKISQYIFETIRPIFDSPIGDFTVNNHPYDGTLYFRRNANWGPEYKGQLRNDNLGILVYFSKDGYRIDRSDPKSVAKFIGGWRYFKESLDKTIRESIQKYNKEREQEVDSLAYLSKVLEGFEV</sequence>